<dbReference type="PANTHER" id="PTHR46972:SF1">
    <property type="entry name" value="FAD DEPENDENT OXIDOREDUCTASE DOMAIN-CONTAINING PROTEIN"/>
    <property type="match status" value="1"/>
</dbReference>
<feature type="domain" description="FAD-binding" evidence="5">
    <location>
        <begin position="185"/>
        <end position="235"/>
    </location>
</feature>
<dbReference type="GO" id="GO:0071949">
    <property type="term" value="F:FAD binding"/>
    <property type="evidence" value="ECO:0007669"/>
    <property type="project" value="InterPro"/>
</dbReference>
<dbReference type="Gene3D" id="3.50.50.60">
    <property type="entry name" value="FAD/NAD(P)-binding domain"/>
    <property type="match status" value="3"/>
</dbReference>
<evidence type="ECO:0000313" key="7">
    <source>
        <dbReference type="WBParaSite" id="jg14596"/>
    </source>
</evidence>
<dbReference type="Pfam" id="PF01494">
    <property type="entry name" value="FAD_binding_3"/>
    <property type="match status" value="1"/>
</dbReference>
<keyword evidence="4" id="KW-0503">Monooxygenase</keyword>
<dbReference type="SUPFAM" id="SSF51905">
    <property type="entry name" value="FAD/NAD(P)-binding domain"/>
    <property type="match status" value="1"/>
</dbReference>
<dbReference type="PANTHER" id="PTHR46972">
    <property type="entry name" value="MONOOXYGENASE ASQM-RELATED"/>
    <property type="match status" value="1"/>
</dbReference>
<keyword evidence="2" id="KW-0274">FAD</keyword>
<organism evidence="6 7">
    <name type="scientific">Ditylenchus dipsaci</name>
    <dbReference type="NCBI Taxonomy" id="166011"/>
    <lineage>
        <taxon>Eukaryota</taxon>
        <taxon>Metazoa</taxon>
        <taxon>Ecdysozoa</taxon>
        <taxon>Nematoda</taxon>
        <taxon>Chromadorea</taxon>
        <taxon>Rhabditida</taxon>
        <taxon>Tylenchina</taxon>
        <taxon>Tylenchomorpha</taxon>
        <taxon>Sphaerularioidea</taxon>
        <taxon>Anguinidae</taxon>
        <taxon>Anguininae</taxon>
        <taxon>Ditylenchus</taxon>
    </lineage>
</organism>
<evidence type="ECO:0000313" key="6">
    <source>
        <dbReference type="Proteomes" id="UP000887574"/>
    </source>
</evidence>
<evidence type="ECO:0000256" key="2">
    <source>
        <dbReference type="ARBA" id="ARBA00022827"/>
    </source>
</evidence>
<dbReference type="InterPro" id="IPR036188">
    <property type="entry name" value="FAD/NAD-bd_sf"/>
</dbReference>
<evidence type="ECO:0000259" key="5">
    <source>
        <dbReference type="Pfam" id="PF01494"/>
    </source>
</evidence>
<evidence type="ECO:0000256" key="1">
    <source>
        <dbReference type="ARBA" id="ARBA00022630"/>
    </source>
</evidence>
<sequence length="248" mass="27869">MSKQPLKGVRIAIVGGGPGGLLLARLLQLNSAATVTVYERRRRHKVVQPNHCRGRLTLLLSNSVKPGTVEWNKHFLNLSQESDSSYKISFEDGTFTMADVLVGSDGGRSKVSPFVTSIKPYYMGFHILEAVMKKAKEIINWFEADFPDYSDFWLELWEKADLPVVLRPQYITPTDKPWDHPPILTLIGDAAHVVPPYGATGVNGALHDAYMLAKFLVDQDHYKTPQGAIEGYEEYMRKQMATNVKTVY</sequence>
<dbReference type="InterPro" id="IPR002938">
    <property type="entry name" value="FAD-bd"/>
</dbReference>
<dbReference type="Proteomes" id="UP000887574">
    <property type="component" value="Unplaced"/>
</dbReference>
<accession>A0A915D0E5</accession>
<keyword evidence="1" id="KW-0285">Flavoprotein</keyword>
<keyword evidence="6" id="KW-1185">Reference proteome</keyword>
<keyword evidence="3" id="KW-0560">Oxidoreductase</keyword>
<dbReference type="GO" id="GO:0004497">
    <property type="term" value="F:monooxygenase activity"/>
    <property type="evidence" value="ECO:0007669"/>
    <property type="project" value="UniProtKB-KW"/>
</dbReference>
<proteinExistence type="predicted"/>
<evidence type="ECO:0000256" key="4">
    <source>
        <dbReference type="ARBA" id="ARBA00023033"/>
    </source>
</evidence>
<dbReference type="Pfam" id="PF13450">
    <property type="entry name" value="NAD_binding_8"/>
    <property type="match status" value="1"/>
</dbReference>
<evidence type="ECO:0000256" key="3">
    <source>
        <dbReference type="ARBA" id="ARBA00023002"/>
    </source>
</evidence>
<name>A0A915D0E5_9BILA</name>
<reference evidence="7" key="1">
    <citation type="submission" date="2022-11" db="UniProtKB">
        <authorList>
            <consortium name="WormBaseParasite"/>
        </authorList>
    </citation>
    <scope>IDENTIFICATION</scope>
</reference>
<dbReference type="AlphaFoldDB" id="A0A915D0E5"/>
<protein>
    <submittedName>
        <fullName evidence="7">FAD-binding domain-containing protein</fullName>
    </submittedName>
</protein>
<dbReference type="WBParaSite" id="jg14596">
    <property type="protein sequence ID" value="jg14596"/>
    <property type="gene ID" value="jg14596"/>
</dbReference>